<dbReference type="PROSITE" id="PS51257">
    <property type="entry name" value="PROKAR_LIPOPROTEIN"/>
    <property type="match status" value="1"/>
</dbReference>
<evidence type="ECO:0000313" key="1">
    <source>
        <dbReference type="EMBL" id="OZI25102.1"/>
    </source>
</evidence>
<reference evidence="2" key="1">
    <citation type="submission" date="2017-05" db="EMBL/GenBank/DDBJ databases">
        <title>Complete and WGS of Bordetella genogroups.</title>
        <authorList>
            <person name="Spilker T."/>
            <person name="Lipuma J."/>
        </authorList>
    </citation>
    <scope>NUCLEOTIDE SEQUENCE [LARGE SCALE GENOMIC DNA]</scope>
    <source>
        <strain evidence="2">AU18089</strain>
    </source>
</reference>
<dbReference type="AlphaFoldDB" id="A0A261RKA7"/>
<organism evidence="1 2">
    <name type="scientific">Bordetella genomosp. 7</name>
    <dbReference type="NCBI Taxonomy" id="1416805"/>
    <lineage>
        <taxon>Bacteria</taxon>
        <taxon>Pseudomonadati</taxon>
        <taxon>Pseudomonadota</taxon>
        <taxon>Betaproteobacteria</taxon>
        <taxon>Burkholderiales</taxon>
        <taxon>Alcaligenaceae</taxon>
        <taxon>Bordetella</taxon>
    </lineage>
</organism>
<dbReference type="NCBIfam" id="NF046053">
    <property type="entry name" value="lipo_BPTD_2524"/>
    <property type="match status" value="1"/>
</dbReference>
<dbReference type="OrthoDB" id="8635383at2"/>
<dbReference type="EMBL" id="NEVK01000003">
    <property type="protein sequence ID" value="OZI25102.1"/>
    <property type="molecule type" value="Genomic_DNA"/>
</dbReference>
<accession>A0A261RKA7</accession>
<dbReference type="Proteomes" id="UP000216947">
    <property type="component" value="Unassembled WGS sequence"/>
</dbReference>
<protein>
    <recommendedName>
        <fullName evidence="3">Lipoprotein</fullName>
    </recommendedName>
</protein>
<evidence type="ECO:0008006" key="3">
    <source>
        <dbReference type="Google" id="ProtNLM"/>
    </source>
</evidence>
<name>A0A261RKA7_9BORD</name>
<dbReference type="RefSeq" id="WP_026638293.1">
    <property type="nucleotide sequence ID" value="NZ_NEVI01000015.1"/>
</dbReference>
<keyword evidence="2" id="KW-1185">Reference proteome</keyword>
<comment type="caution">
    <text evidence="1">The sequence shown here is derived from an EMBL/GenBank/DDBJ whole genome shotgun (WGS) entry which is preliminary data.</text>
</comment>
<evidence type="ECO:0000313" key="2">
    <source>
        <dbReference type="Proteomes" id="UP000216947"/>
    </source>
</evidence>
<gene>
    <name evidence="1" type="ORF">CAL19_06420</name>
</gene>
<sequence length="143" mass="15217">MRILTLAGLTIAVVLSGCASKGLLSGDPPGATATFPVRADFEAAYRRAGEFVRVCHEQRRHPYGVVYQSHHSLGQKGAPNEIRVYKKTEPAKILEIIRAQADGPATSQVTVLVLGGAPWDAAEVEAAKASIQSATPVCRPLEN</sequence>
<proteinExistence type="predicted"/>